<organism evidence="8">
    <name type="scientific">Caldithrix abyssi</name>
    <dbReference type="NCBI Taxonomy" id="187145"/>
    <lineage>
        <taxon>Bacteria</taxon>
        <taxon>Pseudomonadati</taxon>
        <taxon>Calditrichota</taxon>
        <taxon>Calditrichia</taxon>
        <taxon>Calditrichales</taxon>
        <taxon>Calditrichaceae</taxon>
        <taxon>Caldithrix</taxon>
    </lineage>
</organism>
<protein>
    <submittedName>
        <fullName evidence="8">PTS sugar transporter subunit IIA</fullName>
    </submittedName>
</protein>
<evidence type="ECO:0000256" key="3">
    <source>
        <dbReference type="ARBA" id="ARBA00022553"/>
    </source>
</evidence>
<sequence>MRLTDLLPEEHILIDLNVNERDAAIKELLTVLNKDQVISDFDQAYQAILEREKIMTTGVGNGIAIPHCKHGSCPNFAVALGVHRKGINFDSIDKKPAKIIFLLIGPENNPSLHIKLLSRISRLMSNEDLRAQLLDCKTPQEALQLLQEEEDYYFDIE</sequence>
<gene>
    <name evidence="8" type="ORF">ENJ89_01185</name>
</gene>
<evidence type="ECO:0000256" key="5">
    <source>
        <dbReference type="ARBA" id="ARBA00022679"/>
    </source>
</evidence>
<evidence type="ECO:0000313" key="8">
    <source>
        <dbReference type="EMBL" id="HHJ51781.1"/>
    </source>
</evidence>
<keyword evidence="6" id="KW-0598">Phosphotransferase system</keyword>
<dbReference type="Gene3D" id="3.40.930.10">
    <property type="entry name" value="Mannitol-specific EII, Chain A"/>
    <property type="match status" value="1"/>
</dbReference>
<keyword evidence="4 8" id="KW-0762">Sugar transport</keyword>
<dbReference type="Pfam" id="PF00359">
    <property type="entry name" value="PTS_EIIA_2"/>
    <property type="match status" value="1"/>
</dbReference>
<evidence type="ECO:0000256" key="2">
    <source>
        <dbReference type="ARBA" id="ARBA00022448"/>
    </source>
</evidence>
<feature type="domain" description="PTS EIIA type-2" evidence="7">
    <location>
        <begin position="5"/>
        <end position="149"/>
    </location>
</feature>
<reference evidence="8" key="1">
    <citation type="journal article" date="2020" name="mSystems">
        <title>Genome- and Community-Level Interaction Insights into Carbon Utilization and Element Cycling Functions of Hydrothermarchaeota in Hydrothermal Sediment.</title>
        <authorList>
            <person name="Zhou Z."/>
            <person name="Liu Y."/>
            <person name="Xu W."/>
            <person name="Pan J."/>
            <person name="Luo Z.H."/>
            <person name="Li M."/>
        </authorList>
    </citation>
    <scope>NUCLEOTIDE SEQUENCE [LARGE SCALE GENOMIC DNA]</scope>
    <source>
        <strain evidence="8">HyVt-527</strain>
    </source>
</reference>
<evidence type="ECO:0000256" key="4">
    <source>
        <dbReference type="ARBA" id="ARBA00022597"/>
    </source>
</evidence>
<dbReference type="CDD" id="cd00211">
    <property type="entry name" value="PTS_IIA_fru"/>
    <property type="match status" value="1"/>
</dbReference>
<dbReference type="NCBIfam" id="TIGR00848">
    <property type="entry name" value="fruA"/>
    <property type="match status" value="1"/>
</dbReference>
<evidence type="ECO:0000259" key="7">
    <source>
        <dbReference type="PROSITE" id="PS51094"/>
    </source>
</evidence>
<dbReference type="PANTHER" id="PTHR47738:SF2">
    <property type="entry name" value="PTS SYSTEM FRUCTOSE-LIKE EIIA COMPONENT"/>
    <property type="match status" value="1"/>
</dbReference>
<dbReference type="PROSITE" id="PS51094">
    <property type="entry name" value="PTS_EIIA_TYPE_2"/>
    <property type="match status" value="1"/>
</dbReference>
<evidence type="ECO:0000256" key="6">
    <source>
        <dbReference type="ARBA" id="ARBA00022683"/>
    </source>
</evidence>
<comment type="caution">
    <text evidence="8">The sequence shown here is derived from an EMBL/GenBank/DDBJ whole genome shotgun (WGS) entry which is preliminary data.</text>
</comment>
<name>A0A7V5PME7_CALAY</name>
<dbReference type="FunFam" id="3.40.930.10:FF:000009">
    <property type="entry name" value="PTS system, fructose specific IIABC component"/>
    <property type="match status" value="1"/>
</dbReference>
<accession>A0A7V5PME7</accession>
<dbReference type="GO" id="GO:0005737">
    <property type="term" value="C:cytoplasm"/>
    <property type="evidence" value="ECO:0007669"/>
    <property type="project" value="UniProtKB-SubCell"/>
</dbReference>
<proteinExistence type="predicted"/>
<dbReference type="SUPFAM" id="SSF55804">
    <property type="entry name" value="Phoshotransferase/anion transport protein"/>
    <property type="match status" value="1"/>
</dbReference>
<dbReference type="InterPro" id="IPR051541">
    <property type="entry name" value="PTS_SugarTrans_NitroReg"/>
</dbReference>
<evidence type="ECO:0000256" key="1">
    <source>
        <dbReference type="ARBA" id="ARBA00004496"/>
    </source>
</evidence>
<keyword evidence="3" id="KW-0597">Phosphoprotein</keyword>
<dbReference type="GO" id="GO:0016020">
    <property type="term" value="C:membrane"/>
    <property type="evidence" value="ECO:0007669"/>
    <property type="project" value="InterPro"/>
</dbReference>
<dbReference type="GO" id="GO:0008982">
    <property type="term" value="F:protein-N(PI)-phosphohistidine-sugar phosphotransferase activity"/>
    <property type="evidence" value="ECO:0007669"/>
    <property type="project" value="InterPro"/>
</dbReference>
<dbReference type="GO" id="GO:0009401">
    <property type="term" value="P:phosphoenolpyruvate-dependent sugar phosphotransferase system"/>
    <property type="evidence" value="ECO:0007669"/>
    <property type="project" value="UniProtKB-KW"/>
</dbReference>
<dbReference type="InterPro" id="IPR002178">
    <property type="entry name" value="PTS_EIIA_type-2_dom"/>
</dbReference>
<dbReference type="AlphaFoldDB" id="A0A7V5PME7"/>
<dbReference type="EMBL" id="DROD01000085">
    <property type="protein sequence ID" value="HHJ51781.1"/>
    <property type="molecule type" value="Genomic_DNA"/>
</dbReference>
<keyword evidence="2" id="KW-0813">Transport</keyword>
<dbReference type="Proteomes" id="UP000886124">
    <property type="component" value="Unassembled WGS sequence"/>
</dbReference>
<dbReference type="PANTHER" id="PTHR47738">
    <property type="entry name" value="PTS SYSTEM FRUCTOSE-LIKE EIIA COMPONENT-RELATED"/>
    <property type="match status" value="1"/>
</dbReference>
<dbReference type="InterPro" id="IPR016152">
    <property type="entry name" value="PTrfase/Anion_transptr"/>
</dbReference>
<dbReference type="InterPro" id="IPR004715">
    <property type="entry name" value="PTS_IIA_fruc"/>
</dbReference>
<keyword evidence="5" id="KW-0808">Transferase</keyword>
<comment type="subcellular location">
    <subcellularLocation>
        <location evidence="1">Cytoplasm</location>
    </subcellularLocation>
</comment>